<feature type="compositionally biased region" description="Basic and acidic residues" evidence="1">
    <location>
        <begin position="1"/>
        <end position="19"/>
    </location>
</feature>
<sequence>MPEQKRGEAHAEQTVEDLSKGTINIKYLISQEFAMADYNPANFANRPQEEVEEIARKGGQSSHSSGFASMDPDKQRDISSKGGKASGGSFEPGSERAREAGRKGGKVAGGGSRMVDEDEEDLLQAED</sequence>
<accession>A0A022W0I2</accession>
<protein>
    <submittedName>
        <fullName evidence="2">Conidiation-specific protein 10</fullName>
    </submittedName>
</protein>
<evidence type="ECO:0000313" key="2">
    <source>
        <dbReference type="EMBL" id="EZF51538.1"/>
    </source>
</evidence>
<proteinExistence type="predicted"/>
<dbReference type="AlphaFoldDB" id="A0A022W0I2"/>
<dbReference type="Proteomes" id="UP000023758">
    <property type="component" value="Unassembled WGS sequence"/>
</dbReference>
<dbReference type="EMBL" id="KK207865">
    <property type="protein sequence ID" value="EZF51538.1"/>
    <property type="molecule type" value="Genomic_DNA"/>
</dbReference>
<feature type="region of interest" description="Disordered" evidence="1">
    <location>
        <begin position="45"/>
        <end position="127"/>
    </location>
</feature>
<gene>
    <name evidence="2" type="ORF">H103_05046</name>
</gene>
<feature type="compositionally biased region" description="Acidic residues" evidence="1">
    <location>
        <begin position="116"/>
        <end position="127"/>
    </location>
</feature>
<organism evidence="2">
    <name type="scientific">Trichophyton rubrum CBS 288.86</name>
    <dbReference type="NCBI Taxonomy" id="1215330"/>
    <lineage>
        <taxon>Eukaryota</taxon>
        <taxon>Fungi</taxon>
        <taxon>Dikarya</taxon>
        <taxon>Ascomycota</taxon>
        <taxon>Pezizomycotina</taxon>
        <taxon>Eurotiomycetes</taxon>
        <taxon>Eurotiomycetidae</taxon>
        <taxon>Onygenales</taxon>
        <taxon>Arthrodermataceae</taxon>
        <taxon>Trichophyton</taxon>
    </lineage>
</organism>
<dbReference type="InterPro" id="IPR019626">
    <property type="entry name" value="Stress-induced_KGG_rpt"/>
</dbReference>
<dbReference type="HOGENOM" id="CLU_122062_1_0_1"/>
<dbReference type="OrthoDB" id="2137750at2759"/>
<evidence type="ECO:0000256" key="1">
    <source>
        <dbReference type="SAM" id="MobiDB-lite"/>
    </source>
</evidence>
<reference evidence="2" key="1">
    <citation type="submission" date="2014-02" db="EMBL/GenBank/DDBJ databases">
        <title>The Genome Sequence of Trichophyton rubrum (morphotype fischeri) CBS 288.86.</title>
        <authorList>
            <consortium name="The Broad Institute Genomics Platform"/>
            <person name="Cuomo C.A."/>
            <person name="White T.C."/>
            <person name="Graser Y."/>
            <person name="Martinez-Rossi N."/>
            <person name="Heitman J."/>
            <person name="Young S.K."/>
            <person name="Zeng Q."/>
            <person name="Gargeya S."/>
            <person name="Abouelleil A."/>
            <person name="Alvarado L."/>
            <person name="Chapman S.B."/>
            <person name="Gainer-Dewar J."/>
            <person name="Goldberg J."/>
            <person name="Griggs A."/>
            <person name="Gujja S."/>
            <person name="Hansen M."/>
            <person name="Howarth C."/>
            <person name="Imamovic A."/>
            <person name="Larimer J."/>
            <person name="Martinez D."/>
            <person name="Murphy C."/>
            <person name="Pearson M.D."/>
            <person name="Persinoti G."/>
            <person name="Poon T."/>
            <person name="Priest M."/>
            <person name="Roberts A.D."/>
            <person name="Saif S."/>
            <person name="Shea T.D."/>
            <person name="Sykes S.N."/>
            <person name="Wortman J."/>
            <person name="Nusbaum C."/>
            <person name="Birren B."/>
        </authorList>
    </citation>
    <scope>NUCLEOTIDE SEQUENCE [LARGE SCALE GENOMIC DNA]</scope>
    <source>
        <strain evidence="2">CBS 288.86</strain>
    </source>
</reference>
<feature type="region of interest" description="Disordered" evidence="1">
    <location>
        <begin position="1"/>
        <end position="21"/>
    </location>
</feature>
<feature type="compositionally biased region" description="Low complexity" evidence="1">
    <location>
        <begin position="80"/>
        <end position="89"/>
    </location>
</feature>
<feature type="compositionally biased region" description="Basic and acidic residues" evidence="1">
    <location>
        <begin position="47"/>
        <end position="56"/>
    </location>
</feature>
<dbReference type="PANTHER" id="PTHR36569:SF5">
    <property type="entry name" value="CONIDIATION-SPECIFIC PROTEIN 10 (EUROFUNG)"/>
    <property type="match status" value="1"/>
</dbReference>
<dbReference type="PANTHER" id="PTHR36569">
    <property type="match status" value="1"/>
</dbReference>
<feature type="compositionally biased region" description="Basic and acidic residues" evidence="1">
    <location>
        <begin position="93"/>
        <end position="102"/>
    </location>
</feature>
<name>A0A022W0I2_TRIRU</name>
<dbReference type="InterPro" id="IPR052590">
    <property type="entry name" value="Stress/Virulence-Domain"/>
</dbReference>
<dbReference type="Pfam" id="PF10685">
    <property type="entry name" value="KGG"/>
    <property type="match status" value="3"/>
</dbReference>